<dbReference type="Proteomes" id="UP000067399">
    <property type="component" value="Chromosome"/>
</dbReference>
<protein>
    <submittedName>
        <fullName evidence="1">Uncharacterized protein</fullName>
    </submittedName>
</protein>
<sequence length="143" mass="16745">MNINITEETLAPYCGLIYEIYKTKGNFFKEEEGFKEIFYVAISHSLPDIANYVKEVRINITELDIVKVLVFSIQHLQGSIIIERYIRSIFSYLEETYSVTFDRKELNQSIKVCENLIKEEQIIPVYTFIKGMQEGARAVRKEC</sequence>
<evidence type="ECO:0000313" key="1">
    <source>
        <dbReference type="EMBL" id="BAS67317.1"/>
    </source>
</evidence>
<dbReference type="STRING" id="1303921.BSEPE_0301"/>
<dbReference type="EMBL" id="AP013042">
    <property type="protein sequence ID" value="BAS67317.1"/>
    <property type="molecule type" value="Genomic_DNA"/>
</dbReference>
<keyword evidence="2" id="KW-1185">Reference proteome</keyword>
<accession>A0A0P0UR36</accession>
<evidence type="ECO:0000313" key="2">
    <source>
        <dbReference type="Proteomes" id="UP000067399"/>
    </source>
</evidence>
<reference evidence="1 2" key="2">
    <citation type="journal article" date="2016" name="ISME J.">
        <title>Heterogeneous composition of key metabolic gene clusters in a vent mussel symbiont population.</title>
        <authorList>
            <person name="Ikuta T."/>
            <person name="Takaki Y."/>
            <person name="Nagai Y."/>
            <person name="Shimamura S."/>
            <person name="Tsuda M."/>
            <person name="Kawagucci S."/>
            <person name="Aoki Y."/>
            <person name="Inoue K."/>
            <person name="Teruya M."/>
            <person name="Satou K."/>
            <person name="Teruya K."/>
            <person name="Shimoji M."/>
            <person name="Tamotsu H."/>
            <person name="Hirano T."/>
            <person name="Maruyama T."/>
            <person name="Yoshida T."/>
        </authorList>
    </citation>
    <scope>NUCLEOTIDE SEQUENCE [LARGE SCALE GENOMIC DNA]</scope>
    <source>
        <strain evidence="1 2">Myojin Knoll</strain>
    </source>
</reference>
<dbReference type="RefSeq" id="WP_157059363.1">
    <property type="nucleotide sequence ID" value="NZ_AP013042.1"/>
</dbReference>
<proteinExistence type="predicted"/>
<dbReference type="KEGG" id="ebh:BSEPE_0301"/>
<name>A0A0P0UR36_9GAMM</name>
<dbReference type="AlphaFoldDB" id="A0A0P0UR36"/>
<gene>
    <name evidence="1" type="ORF">BSEPE_0301</name>
</gene>
<reference evidence="1 2" key="1">
    <citation type="journal article" date="2000" name="Mar. Ecol. Prog. Ser.">
        <title>Phylogenetic characterization of endosymbionts in three hydrothermal vent mussels: influence on host distributions.</title>
        <authorList>
            <person name="Fujiwara Y."/>
            <person name="Takai K."/>
            <person name="Uematsu K."/>
            <person name="Tsuchida S."/>
            <person name="Hunt J.C."/>
            <person name="Hashimoto J."/>
        </authorList>
    </citation>
    <scope>NUCLEOTIDE SEQUENCE [LARGE SCALE GENOMIC DNA]</scope>
    <source>
        <strain evidence="1 2">Myojin Knoll</strain>
    </source>
</reference>
<organism evidence="1 2">
    <name type="scientific">endosymbiont of Bathymodiolus septemdierum str. Myojin knoll</name>
    <dbReference type="NCBI Taxonomy" id="1303921"/>
    <lineage>
        <taxon>Bacteria</taxon>
        <taxon>Pseudomonadati</taxon>
        <taxon>Pseudomonadota</taxon>
        <taxon>Gammaproteobacteria</taxon>
        <taxon>sulfur-oxidizing symbionts</taxon>
    </lineage>
</organism>
<dbReference type="OrthoDB" id="9810676at2"/>